<feature type="region of interest" description="Disordered" evidence="2">
    <location>
        <begin position="403"/>
        <end position="423"/>
    </location>
</feature>
<evidence type="ECO:0000313" key="3">
    <source>
        <dbReference type="EMBL" id="MDQ0645037.1"/>
    </source>
</evidence>
<gene>
    <name evidence="3" type="ORF">QFZ46_003197</name>
</gene>
<keyword evidence="4" id="KW-1185">Reference proteome</keyword>
<proteinExistence type="predicted"/>
<dbReference type="RefSeq" id="WP_307363207.1">
    <property type="nucleotide sequence ID" value="NZ_JAUSXK010000001.1"/>
</dbReference>
<dbReference type="PANTHER" id="PTHR45947:SF3">
    <property type="entry name" value="SULFOQUINOVOSYL TRANSFERASE SQD2"/>
    <property type="match status" value="1"/>
</dbReference>
<dbReference type="SUPFAM" id="SSF53756">
    <property type="entry name" value="UDP-Glycosyltransferase/glycogen phosphorylase"/>
    <property type="match status" value="1"/>
</dbReference>
<dbReference type="PANTHER" id="PTHR45947">
    <property type="entry name" value="SULFOQUINOVOSYL TRANSFERASE SQD2"/>
    <property type="match status" value="1"/>
</dbReference>
<dbReference type="Gene3D" id="3.40.50.2000">
    <property type="entry name" value="Glycogen Phosphorylase B"/>
    <property type="match status" value="2"/>
</dbReference>
<dbReference type="Pfam" id="PF13692">
    <property type="entry name" value="Glyco_trans_1_4"/>
    <property type="match status" value="1"/>
</dbReference>
<sequence>MTRLILFTNDYPHDRGDAVFVEKEIDALAAAFDTIVVFSASSSDTGPFRQLPANATFGGNLYGRAPGEFRWLLRPRALVAVARALWMELRNGRGRHLGDFARAAVLGLGRAYRPAVRAAIAADAETVAYGFWGMGGGLVLPWTEDVRARVVRVHGYDLYEERSPSGYLPLRPFLFARVDRILAISTDGARYLAERYRRLGAASKTIVSRLGVYGPAESERPAPQPERTIVSCSAISDVKRVELILAAVQELAALDSSVPLRWVHFGDGPRMAELTAVVEGVSGLSVELRGSVSNDEVLDFYRSARVDLFVNASISEGVPVSIMEAIAHSIPVVATAVGGTPEIIGPELGTGELVPADATPAEFAERMRDVIEGVEQFDPRRLWSTDYDAHRTGESAAQLIRSLLDDGPPTGLPSTQRSGDRGR</sequence>
<evidence type="ECO:0000256" key="1">
    <source>
        <dbReference type="ARBA" id="ARBA00021292"/>
    </source>
</evidence>
<evidence type="ECO:0000256" key="2">
    <source>
        <dbReference type="SAM" id="MobiDB-lite"/>
    </source>
</evidence>
<reference evidence="3 4" key="1">
    <citation type="submission" date="2023-07" db="EMBL/GenBank/DDBJ databases">
        <title>Comparative genomics of wheat-associated soil bacteria to identify genetic determinants of phenazine resistance.</title>
        <authorList>
            <person name="Mouncey N."/>
        </authorList>
    </citation>
    <scope>NUCLEOTIDE SEQUENCE [LARGE SCALE GENOMIC DNA]</scope>
    <source>
        <strain evidence="3 4">W2I7</strain>
    </source>
</reference>
<dbReference type="Proteomes" id="UP001239085">
    <property type="component" value="Unassembled WGS sequence"/>
</dbReference>
<organism evidence="3 4">
    <name type="scientific">Microbacterium murale</name>
    <dbReference type="NCBI Taxonomy" id="1081040"/>
    <lineage>
        <taxon>Bacteria</taxon>
        <taxon>Bacillati</taxon>
        <taxon>Actinomycetota</taxon>
        <taxon>Actinomycetes</taxon>
        <taxon>Micrococcales</taxon>
        <taxon>Microbacteriaceae</taxon>
        <taxon>Microbacterium</taxon>
    </lineage>
</organism>
<dbReference type="InterPro" id="IPR050194">
    <property type="entry name" value="Glycosyltransferase_grp1"/>
</dbReference>
<accession>A0ABU0PDN2</accession>
<dbReference type="GO" id="GO:0016757">
    <property type="term" value="F:glycosyltransferase activity"/>
    <property type="evidence" value="ECO:0007669"/>
    <property type="project" value="UniProtKB-KW"/>
</dbReference>
<dbReference type="EMBL" id="JAUSXK010000001">
    <property type="protein sequence ID" value="MDQ0645037.1"/>
    <property type="molecule type" value="Genomic_DNA"/>
</dbReference>
<comment type="caution">
    <text evidence="3">The sequence shown here is derived from an EMBL/GenBank/DDBJ whole genome shotgun (WGS) entry which is preliminary data.</text>
</comment>
<protein>
    <recommendedName>
        <fullName evidence="1">D-inositol 3-phosphate glycosyltransferase</fullName>
    </recommendedName>
</protein>
<name>A0ABU0PDN2_9MICO</name>
<evidence type="ECO:0000313" key="4">
    <source>
        <dbReference type="Proteomes" id="UP001239085"/>
    </source>
</evidence>
<keyword evidence="3" id="KW-0808">Transferase</keyword>
<keyword evidence="3" id="KW-0328">Glycosyltransferase</keyword>